<dbReference type="GeneID" id="121218189"/>
<sequence>MVNTRNFVEGDSILATKAVWGDELTLIFCELCVNEVNAGNRPTTHLNSKGWENVIALFQAKTQKKYGKPQLKNKWDTLKKEWRLWSELLKESTGIRWCPSKKTVDATEEWWAAKIQENPNFKGFKKKGIEPRLNELMWQMFAGIVATGENAWAPSSGVLSSGVPMGDDATNEGFGDSDECSNENECIPPDEVMDEFNNMYNSFDMNCDTPELSAKAQRRIVTIVTQVEHNNYHEEEEYVLSSVLVHHETYFTMQPRLDSNYTGQMWVDKVLNWHDDRCINSFRMPKNIIHSLLHDL</sequence>
<proteinExistence type="predicted"/>
<evidence type="ECO:0000259" key="1">
    <source>
        <dbReference type="Pfam" id="PF12776"/>
    </source>
</evidence>
<dbReference type="RefSeq" id="XP_040950930.1">
    <property type="nucleotide sequence ID" value="XM_041094996.1"/>
</dbReference>
<accession>A0ABM3A7V3</accession>
<evidence type="ECO:0000313" key="2">
    <source>
        <dbReference type="Proteomes" id="UP000818029"/>
    </source>
</evidence>
<dbReference type="InterPro" id="IPR024752">
    <property type="entry name" value="Myb/SANT-like_dom"/>
</dbReference>
<organism evidence="2 3">
    <name type="scientific">Gossypium hirsutum</name>
    <name type="common">Upland cotton</name>
    <name type="synonym">Gossypium mexicanum</name>
    <dbReference type="NCBI Taxonomy" id="3635"/>
    <lineage>
        <taxon>Eukaryota</taxon>
        <taxon>Viridiplantae</taxon>
        <taxon>Streptophyta</taxon>
        <taxon>Embryophyta</taxon>
        <taxon>Tracheophyta</taxon>
        <taxon>Spermatophyta</taxon>
        <taxon>Magnoliopsida</taxon>
        <taxon>eudicotyledons</taxon>
        <taxon>Gunneridae</taxon>
        <taxon>Pentapetalae</taxon>
        <taxon>rosids</taxon>
        <taxon>malvids</taxon>
        <taxon>Malvales</taxon>
        <taxon>Malvaceae</taxon>
        <taxon>Malvoideae</taxon>
        <taxon>Gossypium</taxon>
    </lineage>
</organism>
<feature type="domain" description="Myb/SANT-like" evidence="1">
    <location>
        <begin position="20"/>
        <end position="113"/>
    </location>
</feature>
<evidence type="ECO:0000313" key="3">
    <source>
        <dbReference type="RefSeq" id="XP_040950930.1"/>
    </source>
</evidence>
<dbReference type="PANTHER" id="PTHR31704">
    <property type="entry name" value="MYB/SANT-LIKE DNA-BINDING DOMAIN PROTEIN-RELATED"/>
    <property type="match status" value="1"/>
</dbReference>
<name>A0ABM3A7V3_GOSHI</name>
<keyword evidence="2" id="KW-1185">Reference proteome</keyword>
<reference evidence="2" key="1">
    <citation type="journal article" date="2020" name="Nat. Genet.">
        <title>Genomic diversifications of five Gossypium allopolyploid species and their impact on cotton improvement.</title>
        <authorList>
            <person name="Chen Z.J."/>
            <person name="Sreedasyam A."/>
            <person name="Ando A."/>
            <person name="Song Q."/>
            <person name="De Santiago L.M."/>
            <person name="Hulse-Kemp A.M."/>
            <person name="Ding M."/>
            <person name="Ye W."/>
            <person name="Kirkbride R.C."/>
            <person name="Jenkins J."/>
            <person name="Plott C."/>
            <person name="Lovell J."/>
            <person name="Lin Y.M."/>
            <person name="Vaughn R."/>
            <person name="Liu B."/>
            <person name="Simpson S."/>
            <person name="Scheffler B.E."/>
            <person name="Wen L."/>
            <person name="Saski C.A."/>
            <person name="Grover C.E."/>
            <person name="Hu G."/>
            <person name="Conover J.L."/>
            <person name="Carlson J.W."/>
            <person name="Shu S."/>
            <person name="Boston L.B."/>
            <person name="Williams M."/>
            <person name="Peterson D.G."/>
            <person name="McGee K."/>
            <person name="Jones D.C."/>
            <person name="Wendel J.F."/>
            <person name="Stelly D.M."/>
            <person name="Grimwood J."/>
            <person name="Schmutz J."/>
        </authorList>
    </citation>
    <scope>NUCLEOTIDE SEQUENCE [LARGE SCALE GENOMIC DNA]</scope>
    <source>
        <strain evidence="2">cv. TM-1</strain>
    </source>
</reference>
<reference evidence="3" key="2">
    <citation type="submission" date="2025-08" db="UniProtKB">
        <authorList>
            <consortium name="RefSeq"/>
        </authorList>
    </citation>
    <scope>IDENTIFICATION</scope>
</reference>
<protein>
    <submittedName>
        <fullName evidence="3">L10-interacting MYB domain-containing protein-like</fullName>
    </submittedName>
</protein>
<dbReference type="PANTHER" id="PTHR31704:SF37">
    <property type="entry name" value="HEAT SHOCK PROTEIN"/>
    <property type="match status" value="1"/>
</dbReference>
<dbReference type="Pfam" id="PF12776">
    <property type="entry name" value="Myb_DNA-bind_3"/>
    <property type="match status" value="1"/>
</dbReference>
<gene>
    <name evidence="3" type="primary">LOC121218189</name>
</gene>
<dbReference type="Proteomes" id="UP000818029">
    <property type="component" value="Chromosome D06"/>
</dbReference>